<sequence length="155" mass="17276">EVQKPKEEVQKPKDDITGGWFEGHIRKLNSLGIMQGEGNGVFAPYRNVTRAEFAKLISNALKLPEGNKSFVDINEAHPSLHDGIKRCASAGIINGRGEEIFDPNSPITREEVSIMIDKALRYKGITGELVALPFTDKHLITYKESVQRLYSLKVV</sequence>
<dbReference type="Pfam" id="PF00395">
    <property type="entry name" value="SLH"/>
    <property type="match status" value="2"/>
</dbReference>
<accession>A0A9X8ZZ67</accession>
<dbReference type="InterPro" id="IPR051465">
    <property type="entry name" value="Cell_Envelope_Struct_Comp"/>
</dbReference>
<dbReference type="EMBL" id="SZOH01004752">
    <property type="protein sequence ID" value="TKI83116.1"/>
    <property type="molecule type" value="Genomic_DNA"/>
</dbReference>
<gene>
    <name evidence="3" type="ORF">FC695_41505</name>
</gene>
<reference evidence="3 4" key="1">
    <citation type="journal article" date="2019" name="Environ. Microbiol.">
        <title>An active ?-lactamase is a part of an orchestrated cell wall stress resistance network of Bacillus subtilis and related rhizosphere species.</title>
        <authorList>
            <person name="Bucher T."/>
            <person name="Keren-Paz A."/>
            <person name="Hausser J."/>
            <person name="Olender T."/>
            <person name="Cytryn E."/>
            <person name="Kolodkin-Gal I."/>
        </authorList>
    </citation>
    <scope>NUCLEOTIDE SEQUENCE [LARGE SCALE GENOMIC DNA]</scope>
    <source>
        <strain evidence="3 4">I32</strain>
    </source>
</reference>
<feature type="non-terminal residue" evidence="3">
    <location>
        <position position="1"/>
    </location>
</feature>
<dbReference type="AlphaFoldDB" id="A0A9X8ZZ67"/>
<dbReference type="PANTHER" id="PTHR43308:SF5">
    <property type="entry name" value="S-LAYER PROTEIN _ PEPTIDOGLYCAN ENDO-BETA-N-ACETYLGLUCOSAMINIDASE"/>
    <property type="match status" value="1"/>
</dbReference>
<proteinExistence type="predicted"/>
<evidence type="ECO:0000256" key="1">
    <source>
        <dbReference type="ARBA" id="ARBA00022729"/>
    </source>
</evidence>
<feature type="domain" description="SLH" evidence="2">
    <location>
        <begin position="8"/>
        <end position="71"/>
    </location>
</feature>
<dbReference type="PANTHER" id="PTHR43308">
    <property type="entry name" value="OUTER MEMBRANE PROTEIN ALPHA-RELATED"/>
    <property type="match status" value="1"/>
</dbReference>
<feature type="non-terminal residue" evidence="3">
    <location>
        <position position="155"/>
    </location>
</feature>
<organism evidence="3 4">
    <name type="scientific">Bacillus cereus</name>
    <dbReference type="NCBI Taxonomy" id="1396"/>
    <lineage>
        <taxon>Bacteria</taxon>
        <taxon>Bacillati</taxon>
        <taxon>Bacillota</taxon>
        <taxon>Bacilli</taxon>
        <taxon>Bacillales</taxon>
        <taxon>Bacillaceae</taxon>
        <taxon>Bacillus</taxon>
        <taxon>Bacillus cereus group</taxon>
    </lineage>
</organism>
<dbReference type="InterPro" id="IPR001119">
    <property type="entry name" value="SLH_dom"/>
</dbReference>
<evidence type="ECO:0000259" key="2">
    <source>
        <dbReference type="PROSITE" id="PS51272"/>
    </source>
</evidence>
<name>A0A9X8ZZ67_BACCE</name>
<protein>
    <submittedName>
        <fullName evidence="3">S-layer homology domain-containing protein</fullName>
    </submittedName>
</protein>
<evidence type="ECO:0000313" key="3">
    <source>
        <dbReference type="EMBL" id="TKI83116.1"/>
    </source>
</evidence>
<comment type="caution">
    <text evidence="3">The sequence shown here is derived from an EMBL/GenBank/DDBJ whole genome shotgun (WGS) entry which is preliminary data.</text>
</comment>
<dbReference type="PROSITE" id="PS51272">
    <property type="entry name" value="SLH"/>
    <property type="match status" value="1"/>
</dbReference>
<evidence type="ECO:0000313" key="4">
    <source>
        <dbReference type="Proteomes" id="UP000308444"/>
    </source>
</evidence>
<dbReference type="Proteomes" id="UP000308444">
    <property type="component" value="Unassembled WGS sequence"/>
</dbReference>
<keyword evidence="1" id="KW-0732">Signal</keyword>